<dbReference type="EMBL" id="CP124755">
    <property type="protein sequence ID" value="WGZ90181.1"/>
    <property type="molecule type" value="Genomic_DNA"/>
</dbReference>
<proteinExistence type="predicted"/>
<feature type="domain" description="VapC50 C-terminal" evidence="1">
    <location>
        <begin position="222"/>
        <end position="255"/>
    </location>
</feature>
<dbReference type="Pfam" id="PF26343">
    <property type="entry name" value="VapC50_C"/>
    <property type="match status" value="1"/>
</dbReference>
<sequence length="261" mass="29715">MNKAATILKTLKVRIKDKHATLLKQWAFECNQVWNEANAITADFSYVPVPEVGFIRNHFSAFDLAKSQAAFRKARGFTIHSQTVQEVTEAHAKARKQFKKDKLRWRVSGGSRRSLGWIPFKSGAAVWKHGQVRYNGHFFKVWDSYKFAQYTFRSGSFTEDARGRWYFNVVVQVQATELSGKGAVGIDLGLKDTATCSNGLKLESKQFYRKAEKQLGMAQRTKQQRLALRNSPKMVDAYLDSLLRQGLPNTVAFLKDNAELI</sequence>
<evidence type="ECO:0000259" key="1">
    <source>
        <dbReference type="Pfam" id="PF26343"/>
    </source>
</evidence>
<accession>A0AA95KEC2</accession>
<name>A0AA95KEC2_9GAMM</name>
<protein>
    <submittedName>
        <fullName evidence="2">Transposase</fullName>
    </submittedName>
</protein>
<reference evidence="2" key="1">
    <citation type="journal article" date="2023" name="Int. J. Mol. Sci.">
        <title>Metagenomics Revealed a New Genus 'Candidatus Thiocaldithrix dubininis' gen. nov., sp. nov. and a New Species 'Candidatus Thiothrix putei' sp. nov. in the Family Thiotrichaceae, Some Members of Which Have Traits of Both Na+- and H+-Motive Energetics.</title>
        <authorList>
            <person name="Ravin N.V."/>
            <person name="Muntyan M.S."/>
            <person name="Smolyakov D.D."/>
            <person name="Rudenko T.S."/>
            <person name="Beletsky A.V."/>
            <person name="Mardanov A.V."/>
            <person name="Grabovich M.Y."/>
        </authorList>
    </citation>
    <scope>NUCLEOTIDE SEQUENCE</scope>
    <source>
        <strain evidence="2">GKL-01</strain>
    </source>
</reference>
<dbReference type="AlphaFoldDB" id="A0AA95KEC2"/>
<gene>
    <name evidence="2" type="ORF">QJT80_11815</name>
</gene>
<evidence type="ECO:0000313" key="2">
    <source>
        <dbReference type="EMBL" id="WGZ90181.1"/>
    </source>
</evidence>
<dbReference type="Proteomes" id="UP001300672">
    <property type="component" value="Chromosome"/>
</dbReference>
<organism evidence="2">
    <name type="scientific">Candidatus Thiocaldithrix dubininis</name>
    <dbReference type="NCBI Taxonomy" id="3080823"/>
    <lineage>
        <taxon>Bacteria</taxon>
        <taxon>Pseudomonadati</taxon>
        <taxon>Pseudomonadota</taxon>
        <taxon>Gammaproteobacteria</taxon>
        <taxon>Thiotrichales</taxon>
        <taxon>Thiotrichaceae</taxon>
        <taxon>Candidatus Thiocaldithrix</taxon>
    </lineage>
</organism>
<dbReference type="InterPro" id="IPR058652">
    <property type="entry name" value="VapC50_C"/>
</dbReference>
<dbReference type="KEGG" id="tdu:QJT80_11815"/>
<reference evidence="2" key="2">
    <citation type="submission" date="2023-04" db="EMBL/GenBank/DDBJ databases">
        <authorList>
            <person name="Beletskiy A.V."/>
            <person name="Mardanov A.V."/>
            <person name="Ravin N.V."/>
        </authorList>
    </citation>
    <scope>NUCLEOTIDE SEQUENCE</scope>
    <source>
        <strain evidence="2">GKL-01</strain>
    </source>
</reference>